<dbReference type="EMBL" id="LRQG01000179">
    <property type="protein sequence ID" value="KXA35646.1"/>
    <property type="molecule type" value="Genomic_DNA"/>
</dbReference>
<gene>
    <name evidence="1" type="ORF">HMPREF3226_01951</name>
</gene>
<dbReference type="PATRIC" id="fig|28128.5.peg.2011"/>
<name>A0A133PZ50_9BACT</name>
<evidence type="ECO:0000313" key="1">
    <source>
        <dbReference type="EMBL" id="KXA35646.1"/>
    </source>
</evidence>
<dbReference type="Proteomes" id="UP000070533">
    <property type="component" value="Unassembled WGS sequence"/>
</dbReference>
<proteinExistence type="predicted"/>
<dbReference type="STRING" id="28128.HMPREF3226_01951"/>
<evidence type="ECO:0000313" key="2">
    <source>
        <dbReference type="Proteomes" id="UP000070533"/>
    </source>
</evidence>
<comment type="caution">
    <text evidence="1">The sequence shown here is derived from an EMBL/GenBank/DDBJ whole genome shotgun (WGS) entry which is preliminary data.</text>
</comment>
<accession>A0A133PZ50</accession>
<dbReference type="AlphaFoldDB" id="A0A133PZ50"/>
<keyword evidence="2" id="KW-1185">Reference proteome</keyword>
<sequence>MPHCNPFCYIFVKDDIRKRVGKGENILKTHCRKQQFNGTLISNK</sequence>
<organism evidence="1 2">
    <name type="scientific">Prevotella corporis</name>
    <dbReference type="NCBI Taxonomy" id="28128"/>
    <lineage>
        <taxon>Bacteria</taxon>
        <taxon>Pseudomonadati</taxon>
        <taxon>Bacteroidota</taxon>
        <taxon>Bacteroidia</taxon>
        <taxon>Bacteroidales</taxon>
        <taxon>Prevotellaceae</taxon>
        <taxon>Prevotella</taxon>
    </lineage>
</organism>
<protein>
    <submittedName>
        <fullName evidence="1">Uncharacterized protein</fullName>
    </submittedName>
</protein>
<reference evidence="2" key="1">
    <citation type="submission" date="2016-01" db="EMBL/GenBank/DDBJ databases">
        <authorList>
            <person name="Mitreva M."/>
            <person name="Pepin K.H."/>
            <person name="Mihindukulasuriya K.A."/>
            <person name="Fulton R."/>
            <person name="Fronick C."/>
            <person name="O'Laughlin M."/>
            <person name="Miner T."/>
            <person name="Herter B."/>
            <person name="Rosa B.A."/>
            <person name="Cordes M."/>
            <person name="Tomlinson C."/>
            <person name="Wollam A."/>
            <person name="Palsikar V.B."/>
            <person name="Mardis E.R."/>
            <person name="Wilson R.K."/>
        </authorList>
    </citation>
    <scope>NUCLEOTIDE SEQUENCE [LARGE SCALE GENOMIC DNA]</scope>
    <source>
        <strain evidence="2">MJR7716</strain>
    </source>
</reference>